<evidence type="ECO:0000256" key="5">
    <source>
        <dbReference type="ARBA" id="ARBA00022989"/>
    </source>
</evidence>
<feature type="transmembrane region" description="Helical" evidence="7">
    <location>
        <begin position="205"/>
        <end position="225"/>
    </location>
</feature>
<feature type="transmembrane region" description="Helical" evidence="7">
    <location>
        <begin position="262"/>
        <end position="282"/>
    </location>
</feature>
<dbReference type="HOGENOM" id="CLU_033863_21_3_9"/>
<dbReference type="EMBL" id="AFZD01000018">
    <property type="protein sequence ID" value="EHL10989.1"/>
    <property type="molecule type" value="Genomic_DNA"/>
</dbReference>
<dbReference type="Pfam" id="PF00892">
    <property type="entry name" value="EamA"/>
    <property type="match status" value="2"/>
</dbReference>
<keyword evidence="4 7" id="KW-0812">Transmembrane</keyword>
<dbReference type="Proteomes" id="UP000003527">
    <property type="component" value="Unassembled WGS sequence"/>
</dbReference>
<feature type="domain" description="EamA" evidence="8">
    <location>
        <begin position="5"/>
        <end position="135"/>
    </location>
</feature>
<comment type="subcellular location">
    <subcellularLocation>
        <location evidence="1">Cell membrane</location>
        <topology evidence="1">Multi-pass membrane protein</topology>
    </subcellularLocation>
</comment>
<feature type="transmembrane region" description="Helical" evidence="7">
    <location>
        <begin position="118"/>
        <end position="136"/>
    </location>
</feature>
<protein>
    <recommendedName>
        <fullName evidence="8">EamA domain-containing protein</fullName>
    </recommendedName>
</protein>
<feature type="transmembrane region" description="Helical" evidence="7">
    <location>
        <begin position="237"/>
        <end position="256"/>
    </location>
</feature>
<reference evidence="9 10" key="1">
    <citation type="submission" date="2011-08" db="EMBL/GenBank/DDBJ databases">
        <title>The Genome Sequence of Oribacterium sp. ACB7.</title>
        <authorList>
            <consortium name="The Broad Institute Genome Sequencing Platform"/>
            <person name="Earl A."/>
            <person name="Ward D."/>
            <person name="Feldgarden M."/>
            <person name="Gevers D."/>
            <person name="Sizova M."/>
            <person name="Hazen A."/>
            <person name="Epstein S."/>
            <person name="Young S.K."/>
            <person name="Zeng Q."/>
            <person name="Gargeya S."/>
            <person name="Fitzgerald M."/>
            <person name="Haas B."/>
            <person name="Abouelleil A."/>
            <person name="Alvarado L."/>
            <person name="Arachchi H.M."/>
            <person name="Berlin A."/>
            <person name="Brown A."/>
            <person name="Chapman S.B."/>
            <person name="Chen Z."/>
            <person name="Dunbar C."/>
            <person name="Freedman E."/>
            <person name="Gearin G."/>
            <person name="Gellesch M."/>
            <person name="Goldberg J."/>
            <person name="Griggs A."/>
            <person name="Gujja S."/>
            <person name="Heiman D."/>
            <person name="Howarth C."/>
            <person name="Larson L."/>
            <person name="Lui A."/>
            <person name="MacDonald P.J.P."/>
            <person name="Montmayeur A."/>
            <person name="Murphy C."/>
            <person name="Neiman D."/>
            <person name="Pearson M."/>
            <person name="Priest M."/>
            <person name="Roberts A."/>
            <person name="Saif S."/>
            <person name="Shea T."/>
            <person name="Shenoy N."/>
            <person name="Sisk P."/>
            <person name="Stolte C."/>
            <person name="Sykes S."/>
            <person name="Wortman J."/>
            <person name="Nusbaum C."/>
            <person name="Birren B."/>
        </authorList>
    </citation>
    <scope>NUCLEOTIDE SEQUENCE [LARGE SCALE GENOMIC DNA]</scope>
    <source>
        <strain evidence="9 10">ACB7</strain>
    </source>
</reference>
<evidence type="ECO:0000256" key="3">
    <source>
        <dbReference type="ARBA" id="ARBA00022475"/>
    </source>
</evidence>
<dbReference type="PANTHER" id="PTHR42920">
    <property type="entry name" value="OS03G0707200 PROTEIN-RELATED"/>
    <property type="match status" value="1"/>
</dbReference>
<keyword evidence="6 7" id="KW-0472">Membrane</keyword>
<name>G9WW52_9FIRM</name>
<dbReference type="InterPro" id="IPR037185">
    <property type="entry name" value="EmrE-like"/>
</dbReference>
<accession>G9WW52</accession>
<gene>
    <name evidence="9" type="ORF">HMPREF9624_01136</name>
</gene>
<keyword evidence="10" id="KW-1185">Reference proteome</keyword>
<feature type="transmembrane region" description="Helical" evidence="7">
    <location>
        <begin position="174"/>
        <end position="199"/>
    </location>
</feature>
<organism evidence="9 10">
    <name type="scientific">Oribacterium asaccharolyticum ACB7</name>
    <dbReference type="NCBI Taxonomy" id="796944"/>
    <lineage>
        <taxon>Bacteria</taxon>
        <taxon>Bacillati</taxon>
        <taxon>Bacillota</taxon>
        <taxon>Clostridia</taxon>
        <taxon>Lachnospirales</taxon>
        <taxon>Lachnospiraceae</taxon>
        <taxon>Oribacterium</taxon>
    </lineage>
</organism>
<dbReference type="PANTHER" id="PTHR42920:SF5">
    <property type="entry name" value="EAMA DOMAIN-CONTAINING PROTEIN"/>
    <property type="match status" value="1"/>
</dbReference>
<comment type="similarity">
    <text evidence="2">Belongs to the EamA transporter family.</text>
</comment>
<dbReference type="InterPro" id="IPR051258">
    <property type="entry name" value="Diverse_Substrate_Transporter"/>
</dbReference>
<dbReference type="InterPro" id="IPR000620">
    <property type="entry name" value="EamA_dom"/>
</dbReference>
<dbReference type="PATRIC" id="fig|796944.3.peg.1877"/>
<dbReference type="GO" id="GO:0005886">
    <property type="term" value="C:plasma membrane"/>
    <property type="evidence" value="ECO:0007669"/>
    <property type="project" value="UniProtKB-SubCell"/>
</dbReference>
<dbReference type="SUPFAM" id="SSF103481">
    <property type="entry name" value="Multidrug resistance efflux transporter EmrE"/>
    <property type="match status" value="2"/>
</dbReference>
<sequence>MKKILGILGLVTVTIIWGGGFVASDIALQTLAPFQIMFLRFLIGAFCMGMLARKEIKTITKDEILCGFLLGSALFSGFALQIVGLQYTTASKNAFLTATNVVMVPFIAFLLERKKVELKSVAGAILALTGAGILSLQSGFSIGLGDSLTLGCAIGFAFQIYLTGKYVHRIRPAILNFMQMLSACILSFIGLLFSGRIVFEGVSSSGWLAMLYLGVVSTTVCYFLQTWAQKYVDETKSAIILSLEAVFGTVFSVILLQEEVTSRMILGSVTILLAVMISEVSFKKKDSSSV</sequence>
<evidence type="ECO:0000313" key="10">
    <source>
        <dbReference type="Proteomes" id="UP000003527"/>
    </source>
</evidence>
<feature type="transmembrane region" description="Helical" evidence="7">
    <location>
        <begin position="142"/>
        <end position="162"/>
    </location>
</feature>
<keyword evidence="3" id="KW-1003">Cell membrane</keyword>
<evidence type="ECO:0000256" key="2">
    <source>
        <dbReference type="ARBA" id="ARBA00007362"/>
    </source>
</evidence>
<evidence type="ECO:0000313" key="9">
    <source>
        <dbReference type="EMBL" id="EHL10989.1"/>
    </source>
</evidence>
<evidence type="ECO:0000259" key="8">
    <source>
        <dbReference type="Pfam" id="PF00892"/>
    </source>
</evidence>
<feature type="transmembrane region" description="Helical" evidence="7">
    <location>
        <begin position="93"/>
        <end position="111"/>
    </location>
</feature>
<proteinExistence type="inferred from homology"/>
<evidence type="ECO:0000256" key="7">
    <source>
        <dbReference type="SAM" id="Phobius"/>
    </source>
</evidence>
<feature type="transmembrane region" description="Helical" evidence="7">
    <location>
        <begin position="64"/>
        <end position="87"/>
    </location>
</feature>
<evidence type="ECO:0000256" key="6">
    <source>
        <dbReference type="ARBA" id="ARBA00023136"/>
    </source>
</evidence>
<evidence type="ECO:0000256" key="1">
    <source>
        <dbReference type="ARBA" id="ARBA00004651"/>
    </source>
</evidence>
<dbReference type="RefSeq" id="WP_009536938.1">
    <property type="nucleotide sequence ID" value="NZ_JH414505.1"/>
</dbReference>
<evidence type="ECO:0000256" key="4">
    <source>
        <dbReference type="ARBA" id="ARBA00022692"/>
    </source>
</evidence>
<feature type="transmembrane region" description="Helical" evidence="7">
    <location>
        <begin position="33"/>
        <end position="52"/>
    </location>
</feature>
<dbReference type="AlphaFoldDB" id="G9WW52"/>
<comment type="caution">
    <text evidence="9">The sequence shown here is derived from an EMBL/GenBank/DDBJ whole genome shotgun (WGS) entry which is preliminary data.</text>
</comment>
<keyword evidence="5 7" id="KW-1133">Transmembrane helix</keyword>
<feature type="domain" description="EamA" evidence="8">
    <location>
        <begin position="144"/>
        <end position="277"/>
    </location>
</feature>